<dbReference type="PRINTS" id="PR00081">
    <property type="entry name" value="GDHRDH"/>
</dbReference>
<dbReference type="InterPro" id="IPR002347">
    <property type="entry name" value="SDR_fam"/>
</dbReference>
<keyword evidence="3" id="KW-1185">Reference proteome</keyword>
<dbReference type="InterPro" id="IPR020904">
    <property type="entry name" value="Sc_DH/Rdtase_CS"/>
</dbReference>
<gene>
    <name evidence="2" type="ORF">C1H46_001711</name>
</gene>
<dbReference type="InterPro" id="IPR036291">
    <property type="entry name" value="NAD(P)-bd_dom_sf"/>
</dbReference>
<comment type="caution">
    <text evidence="2">The sequence shown here is derived from an EMBL/GenBank/DDBJ whole genome shotgun (WGS) entry which is preliminary data.</text>
</comment>
<dbReference type="PROSITE" id="PS00061">
    <property type="entry name" value="ADH_SHORT"/>
    <property type="match status" value="1"/>
</dbReference>
<organism evidence="2 3">
    <name type="scientific">Malus baccata</name>
    <name type="common">Siberian crab apple</name>
    <name type="synonym">Pyrus baccata</name>
    <dbReference type="NCBI Taxonomy" id="106549"/>
    <lineage>
        <taxon>Eukaryota</taxon>
        <taxon>Viridiplantae</taxon>
        <taxon>Streptophyta</taxon>
        <taxon>Embryophyta</taxon>
        <taxon>Tracheophyta</taxon>
        <taxon>Spermatophyta</taxon>
        <taxon>Magnoliopsida</taxon>
        <taxon>eudicotyledons</taxon>
        <taxon>Gunneridae</taxon>
        <taxon>Pentapetalae</taxon>
        <taxon>rosids</taxon>
        <taxon>fabids</taxon>
        <taxon>Rosales</taxon>
        <taxon>Rosaceae</taxon>
        <taxon>Amygdaloideae</taxon>
        <taxon>Maleae</taxon>
        <taxon>Malus</taxon>
    </lineage>
</organism>
<dbReference type="PANTHER" id="PTHR42820">
    <property type="entry name" value="SHORT-CHAIN DEHYDROGENASE REDUCTASE"/>
    <property type="match status" value="1"/>
</dbReference>
<dbReference type="PANTHER" id="PTHR42820:SF13">
    <property type="entry name" value="(-)-ISOPIPERITENOL_(-)-CARVEOL DEHYDROGENASE, MITOCHONDRIAL-LIKE"/>
    <property type="match status" value="1"/>
</dbReference>
<reference evidence="2 3" key="1">
    <citation type="journal article" date="2019" name="G3 (Bethesda)">
        <title>Sequencing of a Wild Apple (Malus baccata) Genome Unravels the Differences Between Cultivated and Wild Apple Species Regarding Disease Resistance and Cold Tolerance.</title>
        <authorList>
            <person name="Chen X."/>
        </authorList>
    </citation>
    <scope>NUCLEOTIDE SEQUENCE [LARGE SCALE GENOMIC DNA]</scope>
    <source>
        <strain evidence="3">cv. Shandingzi</strain>
        <tissue evidence="2">Leaves</tissue>
    </source>
</reference>
<dbReference type="STRING" id="106549.A0A540NNV0"/>
<proteinExistence type="inferred from homology"/>
<dbReference type="PRINTS" id="PR00080">
    <property type="entry name" value="SDRFAMILY"/>
</dbReference>
<evidence type="ECO:0000256" key="1">
    <source>
        <dbReference type="ARBA" id="ARBA00006484"/>
    </source>
</evidence>
<protein>
    <submittedName>
        <fullName evidence="2">Uncharacterized protein</fullName>
    </submittedName>
</protein>
<dbReference type="FunFam" id="3.40.50.720:FF:000084">
    <property type="entry name" value="Short-chain dehydrogenase reductase"/>
    <property type="match status" value="1"/>
</dbReference>
<dbReference type="Pfam" id="PF13561">
    <property type="entry name" value="adh_short_C2"/>
    <property type="match status" value="1"/>
</dbReference>
<sequence length="262" mass="27560">MAETTTPKKLNGKVAIVTGAASGIGAVTARHFAEHGALAVVIADVQDNKGRELASSIGTNRCTYIHCDVTDEEQVRSLVDSTVHLYGRLDIMFSNAGIVSGSHQTVLDLDLKLYDRVMAVSSRGMAACVKHAARVMIEGQARGSIVCTASLTAESGTEFATDYTMSKHAVLGLVRSASKQLAARGVRVNCVSPGSVLTPLLCDMLKVGMEDLGKMIAPMYARSGNGMLTEKHVADAVVFLASEEAEFVTGHNLVVNGGVNPP</sequence>
<name>A0A540NNV0_MALBA</name>
<dbReference type="SUPFAM" id="SSF51735">
    <property type="entry name" value="NAD(P)-binding Rossmann-fold domains"/>
    <property type="match status" value="1"/>
</dbReference>
<dbReference type="AlphaFoldDB" id="A0A540NNV0"/>
<comment type="similarity">
    <text evidence="1">Belongs to the short-chain dehydrogenases/reductases (SDR) family.</text>
</comment>
<accession>A0A540NNV0</accession>
<dbReference type="EMBL" id="VIEB01000017">
    <property type="protein sequence ID" value="TQE12691.1"/>
    <property type="molecule type" value="Genomic_DNA"/>
</dbReference>
<dbReference type="Proteomes" id="UP000315295">
    <property type="component" value="Unassembled WGS sequence"/>
</dbReference>
<evidence type="ECO:0000313" key="2">
    <source>
        <dbReference type="EMBL" id="TQE12691.1"/>
    </source>
</evidence>
<dbReference type="Gene3D" id="3.40.50.720">
    <property type="entry name" value="NAD(P)-binding Rossmann-like Domain"/>
    <property type="match status" value="1"/>
</dbReference>
<evidence type="ECO:0000313" key="3">
    <source>
        <dbReference type="Proteomes" id="UP000315295"/>
    </source>
</evidence>